<proteinExistence type="inferred from homology"/>
<protein>
    <submittedName>
        <fullName evidence="6">LysR family transcriptional regulator</fullName>
    </submittedName>
</protein>
<keyword evidence="4" id="KW-0804">Transcription</keyword>
<accession>A0A6G8RUE2</accession>
<evidence type="ECO:0000256" key="2">
    <source>
        <dbReference type="ARBA" id="ARBA00023015"/>
    </source>
</evidence>
<dbReference type="Pfam" id="PF00126">
    <property type="entry name" value="HTH_1"/>
    <property type="match status" value="1"/>
</dbReference>
<name>A0A6G8RUE2_9GAMM</name>
<dbReference type="InterPro" id="IPR005119">
    <property type="entry name" value="LysR_subst-bd"/>
</dbReference>
<dbReference type="GO" id="GO:0003700">
    <property type="term" value="F:DNA-binding transcription factor activity"/>
    <property type="evidence" value="ECO:0007669"/>
    <property type="project" value="InterPro"/>
</dbReference>
<dbReference type="InterPro" id="IPR000847">
    <property type="entry name" value="LysR_HTH_N"/>
</dbReference>
<dbReference type="EMBL" id="CP049801">
    <property type="protein sequence ID" value="QIO05546.1"/>
    <property type="molecule type" value="Genomic_DNA"/>
</dbReference>
<keyword evidence="2" id="KW-0805">Transcription regulation</keyword>
<evidence type="ECO:0000256" key="3">
    <source>
        <dbReference type="ARBA" id="ARBA00023125"/>
    </source>
</evidence>
<dbReference type="GO" id="GO:0032993">
    <property type="term" value="C:protein-DNA complex"/>
    <property type="evidence" value="ECO:0007669"/>
    <property type="project" value="TreeGrafter"/>
</dbReference>
<dbReference type="SUPFAM" id="SSF53850">
    <property type="entry name" value="Periplasmic binding protein-like II"/>
    <property type="match status" value="1"/>
</dbReference>
<evidence type="ECO:0000259" key="5">
    <source>
        <dbReference type="PROSITE" id="PS50931"/>
    </source>
</evidence>
<dbReference type="PANTHER" id="PTHR30346:SF0">
    <property type="entry name" value="HCA OPERON TRANSCRIPTIONAL ACTIVATOR HCAR"/>
    <property type="match status" value="1"/>
</dbReference>
<dbReference type="AlphaFoldDB" id="A0A6G8RUE2"/>
<organism evidence="6 7">
    <name type="scientific">Acinetobacter shaoyimingii</name>
    <dbReference type="NCBI Taxonomy" id="2715164"/>
    <lineage>
        <taxon>Bacteria</taxon>
        <taxon>Pseudomonadati</taxon>
        <taxon>Pseudomonadota</taxon>
        <taxon>Gammaproteobacteria</taxon>
        <taxon>Moraxellales</taxon>
        <taxon>Moraxellaceae</taxon>
        <taxon>Acinetobacter</taxon>
    </lineage>
</organism>
<keyword evidence="7" id="KW-1185">Reference proteome</keyword>
<evidence type="ECO:0000256" key="1">
    <source>
        <dbReference type="ARBA" id="ARBA00009437"/>
    </source>
</evidence>
<keyword evidence="3" id="KW-0238">DNA-binding</keyword>
<reference evidence="6 7" key="1">
    <citation type="submission" date="2020-03" db="EMBL/GenBank/DDBJ databases">
        <authorList>
            <person name="Zhu W."/>
        </authorList>
    </citation>
    <scope>NUCLEOTIDE SEQUENCE [LARGE SCALE GENOMIC DNA]</scope>
    <source>
        <strain evidence="6 7">323-1</strain>
    </source>
</reference>
<dbReference type="InterPro" id="IPR036390">
    <property type="entry name" value="WH_DNA-bd_sf"/>
</dbReference>
<sequence length="302" mass="34841">MELRHLRYFMTVAKEQSFTKAAEKLYTAQPSLSQQIKDLEQEVGVSLFDRTTRKVKLTDEGEAFLQYAELTLDNAKKAIAAARQVAQQKNNQIHIGFLNVAELKVMPNILAQLKQHIPDLKIHFHSLTCTEQIQKLRNAELDISFTRYELAHEDYINIHILTEQIYLVAADHLHPSNRVLKLQELNNHNIIMCEQMASPIFYDKLNHLLSFEQRQQDQMLWVTNVLQHINLINMGMGFSFAPEYLLKFLNHNVKIIKTDVQLPQLGLYATYHRASNNVALKMIADALKQSAQLKPITELLDA</sequence>
<gene>
    <name evidence="6" type="ORF">G8E00_06065</name>
</gene>
<dbReference type="Gene3D" id="3.40.190.10">
    <property type="entry name" value="Periplasmic binding protein-like II"/>
    <property type="match status" value="2"/>
</dbReference>
<comment type="similarity">
    <text evidence="1">Belongs to the LysR transcriptional regulatory family.</text>
</comment>
<feature type="domain" description="HTH lysR-type" evidence="5">
    <location>
        <begin position="1"/>
        <end position="58"/>
    </location>
</feature>
<dbReference type="PANTHER" id="PTHR30346">
    <property type="entry name" value="TRANSCRIPTIONAL DUAL REGULATOR HCAR-RELATED"/>
    <property type="match status" value="1"/>
</dbReference>
<dbReference type="RefSeq" id="WP_166222687.1">
    <property type="nucleotide sequence ID" value="NZ_CP049801.1"/>
</dbReference>
<evidence type="ECO:0000313" key="6">
    <source>
        <dbReference type="EMBL" id="QIO05546.1"/>
    </source>
</evidence>
<dbReference type="SUPFAM" id="SSF46785">
    <property type="entry name" value="Winged helix' DNA-binding domain"/>
    <property type="match status" value="1"/>
</dbReference>
<dbReference type="Gene3D" id="1.10.10.10">
    <property type="entry name" value="Winged helix-like DNA-binding domain superfamily/Winged helix DNA-binding domain"/>
    <property type="match status" value="1"/>
</dbReference>
<dbReference type="GO" id="GO:0003677">
    <property type="term" value="F:DNA binding"/>
    <property type="evidence" value="ECO:0007669"/>
    <property type="project" value="UniProtKB-KW"/>
</dbReference>
<dbReference type="PRINTS" id="PR00039">
    <property type="entry name" value="HTHLYSR"/>
</dbReference>
<dbReference type="Proteomes" id="UP000502297">
    <property type="component" value="Chromosome"/>
</dbReference>
<evidence type="ECO:0000313" key="7">
    <source>
        <dbReference type="Proteomes" id="UP000502297"/>
    </source>
</evidence>
<dbReference type="FunFam" id="1.10.10.10:FF:000001">
    <property type="entry name" value="LysR family transcriptional regulator"/>
    <property type="match status" value="1"/>
</dbReference>
<evidence type="ECO:0000256" key="4">
    <source>
        <dbReference type="ARBA" id="ARBA00023163"/>
    </source>
</evidence>
<dbReference type="Pfam" id="PF03466">
    <property type="entry name" value="LysR_substrate"/>
    <property type="match status" value="1"/>
</dbReference>
<dbReference type="PROSITE" id="PS50931">
    <property type="entry name" value="HTH_LYSR"/>
    <property type="match status" value="1"/>
</dbReference>
<dbReference type="InterPro" id="IPR036388">
    <property type="entry name" value="WH-like_DNA-bd_sf"/>
</dbReference>
<dbReference type="KEGG" id="asha:G8E00_06065"/>